<sequence length="136" mass="15376">MEPMEKKGNERSLQAFHAFRRAIEEGDTGAFEALVTADFGFIVPIPFEEWQGEQRGTGRFRKLIELERASMSARLTPVTCVEQGDTGIVIFQAEGIFNGMPYANELAIVFRFEQERIRSFREYVGVTSHLLAIAKA</sequence>
<gene>
    <name evidence="2" type="ORF">FHS19_004754</name>
</gene>
<dbReference type="Gene3D" id="3.10.450.50">
    <property type="match status" value="1"/>
</dbReference>
<dbReference type="SUPFAM" id="SSF54427">
    <property type="entry name" value="NTF2-like"/>
    <property type="match status" value="1"/>
</dbReference>
<dbReference type="Proteomes" id="UP000517523">
    <property type="component" value="Unassembled WGS sequence"/>
</dbReference>
<dbReference type="InterPro" id="IPR037401">
    <property type="entry name" value="SnoaL-like"/>
</dbReference>
<comment type="caution">
    <text evidence="2">The sequence shown here is derived from an EMBL/GenBank/DDBJ whole genome shotgun (WGS) entry which is preliminary data.</text>
</comment>
<reference evidence="2 3" key="1">
    <citation type="submission" date="2020-08" db="EMBL/GenBank/DDBJ databases">
        <title>Genomic Encyclopedia of Type Strains, Phase III (KMG-III): the genomes of soil and plant-associated and newly described type strains.</title>
        <authorList>
            <person name="Whitman W."/>
        </authorList>
    </citation>
    <scope>NUCLEOTIDE SEQUENCE [LARGE SCALE GENOMIC DNA]</scope>
    <source>
        <strain evidence="2 3">CECT 5831</strain>
    </source>
</reference>
<accession>A0A839TXQ9</accession>
<dbReference type="AlphaFoldDB" id="A0A839TXQ9"/>
<organism evidence="2 3">
    <name type="scientific">Paenibacillus rhizosphaerae</name>
    <dbReference type="NCBI Taxonomy" id="297318"/>
    <lineage>
        <taxon>Bacteria</taxon>
        <taxon>Bacillati</taxon>
        <taxon>Bacillota</taxon>
        <taxon>Bacilli</taxon>
        <taxon>Bacillales</taxon>
        <taxon>Paenibacillaceae</taxon>
        <taxon>Paenibacillus</taxon>
    </lineage>
</organism>
<dbReference type="EMBL" id="JACHXJ010000004">
    <property type="protein sequence ID" value="MBB3130049.1"/>
    <property type="molecule type" value="Genomic_DNA"/>
</dbReference>
<keyword evidence="2" id="KW-0413">Isomerase</keyword>
<proteinExistence type="predicted"/>
<feature type="domain" description="SnoaL-like" evidence="1">
    <location>
        <begin position="17"/>
        <end position="119"/>
    </location>
</feature>
<dbReference type="GO" id="GO:0016853">
    <property type="term" value="F:isomerase activity"/>
    <property type="evidence" value="ECO:0007669"/>
    <property type="project" value="UniProtKB-KW"/>
</dbReference>
<dbReference type="RefSeq" id="WP_183584211.1">
    <property type="nucleotide sequence ID" value="NZ_JACHXJ010000004.1"/>
</dbReference>
<evidence type="ECO:0000313" key="3">
    <source>
        <dbReference type="Proteomes" id="UP000517523"/>
    </source>
</evidence>
<dbReference type="Pfam" id="PF12680">
    <property type="entry name" value="SnoaL_2"/>
    <property type="match status" value="1"/>
</dbReference>
<name>A0A839TXQ9_9BACL</name>
<evidence type="ECO:0000259" key="1">
    <source>
        <dbReference type="Pfam" id="PF12680"/>
    </source>
</evidence>
<protein>
    <submittedName>
        <fullName evidence="2">Ketosteroid isomerase-like protein</fullName>
    </submittedName>
</protein>
<dbReference type="InterPro" id="IPR032710">
    <property type="entry name" value="NTF2-like_dom_sf"/>
</dbReference>
<evidence type="ECO:0000313" key="2">
    <source>
        <dbReference type="EMBL" id="MBB3130049.1"/>
    </source>
</evidence>